<dbReference type="GO" id="GO:0003677">
    <property type="term" value="F:DNA binding"/>
    <property type="evidence" value="ECO:0007669"/>
    <property type="project" value="InterPro"/>
</dbReference>
<dbReference type="CDD" id="cd06170">
    <property type="entry name" value="LuxR_C_like"/>
    <property type="match status" value="1"/>
</dbReference>
<dbReference type="Pfam" id="PF13191">
    <property type="entry name" value="AAA_16"/>
    <property type="match status" value="1"/>
</dbReference>
<dbReference type="InterPro" id="IPR016032">
    <property type="entry name" value="Sig_transdc_resp-reg_C-effctor"/>
</dbReference>
<dbReference type="PRINTS" id="PR00038">
    <property type="entry name" value="HTHLUXR"/>
</dbReference>
<dbReference type="InterPro" id="IPR036388">
    <property type="entry name" value="WH-like_DNA-bd_sf"/>
</dbReference>
<dbReference type="GO" id="GO:0004016">
    <property type="term" value="F:adenylate cyclase activity"/>
    <property type="evidence" value="ECO:0007669"/>
    <property type="project" value="TreeGrafter"/>
</dbReference>
<protein>
    <recommendedName>
        <fullName evidence="3">HTH luxR-type domain-containing protein</fullName>
    </recommendedName>
</protein>
<comment type="caution">
    <text evidence="4">The sequence shown here is derived from an EMBL/GenBank/DDBJ whole genome shotgun (WGS) entry which is preliminary data.</text>
</comment>
<gene>
    <name evidence="4" type="ORF">AQJ46_00890</name>
</gene>
<organism evidence="4 5">
    <name type="scientific">Streptomyces canus</name>
    <dbReference type="NCBI Taxonomy" id="58343"/>
    <lineage>
        <taxon>Bacteria</taxon>
        <taxon>Bacillati</taxon>
        <taxon>Actinomycetota</taxon>
        <taxon>Actinomycetes</taxon>
        <taxon>Kitasatosporales</taxon>
        <taxon>Streptomycetaceae</taxon>
        <taxon>Streptomyces</taxon>
        <taxon>Streptomyces aurantiacus group</taxon>
    </lineage>
</organism>
<keyword evidence="2" id="KW-0067">ATP-binding</keyword>
<dbReference type="SUPFAM" id="SSF52540">
    <property type="entry name" value="P-loop containing nucleoside triphosphate hydrolases"/>
    <property type="match status" value="1"/>
</dbReference>
<dbReference type="RefSeq" id="WP_059203718.1">
    <property type="nucleotide sequence ID" value="NZ_KQ948656.1"/>
</dbReference>
<evidence type="ECO:0000256" key="1">
    <source>
        <dbReference type="ARBA" id="ARBA00022741"/>
    </source>
</evidence>
<dbReference type="EMBL" id="LMWU01000001">
    <property type="protein sequence ID" value="KUN74175.1"/>
    <property type="molecule type" value="Genomic_DNA"/>
</dbReference>
<name>A0A117R6Q3_9ACTN</name>
<dbReference type="STRING" id="58343.AQJ46_00890"/>
<evidence type="ECO:0000259" key="3">
    <source>
        <dbReference type="PROSITE" id="PS50043"/>
    </source>
</evidence>
<dbReference type="Gene3D" id="1.10.10.10">
    <property type="entry name" value="Winged helix-like DNA-binding domain superfamily/Winged helix DNA-binding domain"/>
    <property type="match status" value="1"/>
</dbReference>
<dbReference type="InterPro" id="IPR041664">
    <property type="entry name" value="AAA_16"/>
</dbReference>
<dbReference type="SUPFAM" id="SSF46894">
    <property type="entry name" value="C-terminal effector domain of the bipartite response regulators"/>
    <property type="match status" value="1"/>
</dbReference>
<dbReference type="AlphaFoldDB" id="A0A117R6Q3"/>
<proteinExistence type="predicted"/>
<dbReference type="InterPro" id="IPR000792">
    <property type="entry name" value="Tscrpt_reg_LuxR_C"/>
</dbReference>
<dbReference type="PROSITE" id="PS00622">
    <property type="entry name" value="HTH_LUXR_1"/>
    <property type="match status" value="1"/>
</dbReference>
<dbReference type="InterPro" id="IPR027417">
    <property type="entry name" value="P-loop_NTPase"/>
</dbReference>
<evidence type="ECO:0000256" key="2">
    <source>
        <dbReference type="ARBA" id="ARBA00022840"/>
    </source>
</evidence>
<dbReference type="PANTHER" id="PTHR16305">
    <property type="entry name" value="TESTICULAR SOLUBLE ADENYLYL CYCLASE"/>
    <property type="match status" value="1"/>
</dbReference>
<keyword evidence="1" id="KW-0547">Nucleotide-binding</keyword>
<evidence type="ECO:0000313" key="4">
    <source>
        <dbReference type="EMBL" id="KUN74175.1"/>
    </source>
</evidence>
<dbReference type="SMART" id="SM00421">
    <property type="entry name" value="HTH_LUXR"/>
    <property type="match status" value="1"/>
</dbReference>
<dbReference type="Proteomes" id="UP000053669">
    <property type="component" value="Unassembled WGS sequence"/>
</dbReference>
<feature type="domain" description="HTH luxR-type" evidence="3">
    <location>
        <begin position="863"/>
        <end position="928"/>
    </location>
</feature>
<dbReference type="PANTHER" id="PTHR16305:SF35">
    <property type="entry name" value="TRANSCRIPTIONAL ACTIVATOR DOMAIN"/>
    <property type="match status" value="1"/>
</dbReference>
<dbReference type="PROSITE" id="PS50043">
    <property type="entry name" value="HTH_LUXR_2"/>
    <property type="match status" value="1"/>
</dbReference>
<dbReference type="Gene3D" id="3.40.50.300">
    <property type="entry name" value="P-loop containing nucleotide triphosphate hydrolases"/>
    <property type="match status" value="1"/>
</dbReference>
<evidence type="ECO:0000313" key="5">
    <source>
        <dbReference type="Proteomes" id="UP000053669"/>
    </source>
</evidence>
<dbReference type="GO" id="GO:0006355">
    <property type="term" value="P:regulation of DNA-templated transcription"/>
    <property type="evidence" value="ECO:0007669"/>
    <property type="project" value="InterPro"/>
</dbReference>
<sequence length="943" mass="99998">MAGHGSAPRGTTEALVGRDRELQLLRSYVDQVLGRGGVLLLSGEPGVGKSVLLDAAATAATAAGALVLHSDGVEFLADVSFAGLNHVLEPLLHEYDGLDPVHREALTVALGAGDGAPVDRLVLYGAVLALLRRAARSRPVLLVIDDLQWVDRASAAALAFVARRLTGSRVGLLAASRPGFESFFERAGLPELTVSPLDDSAAAALVGIHFPLLAGQELRRVLTQAQGNPLALLELPAALGDSRAGAGVLPSEVLPLSRRLRDLYGSRVAEMPAPTRRLLLLAALEGGGDLSVLRAAAPSEDVLALLAPAERAQLLRIEHRGLGRLSFHHPLIRATVVSGATSGQRLDAHQVLAKALTCKPDRRAWHLAEATPDPDEQVAALLEATAHRARRRGDAVGAFNALVRSADLTPGPADRGRRLAEAAFVGADVAGELRTAAELLVEARRADPELRGSLRAAAAASQVLLNRDGDVNTAHRLLVGAITTRDGRSDGDDEALFEALCTLRRVCLCAGRPEFWDAYQAAMSQLTVPMPPLQELLGDVYSDPARSSPAALGLLDAVIHDLHRETDPSRIERVAMAALFVDRATGCRAALWPVVEDGREGGAVTSALIALVVLCLDDFLTGRWDECGSLSEEGLAVCEAHGYQMLAQQFHRVQGLLAAARGDDDTVRELAQRITEWAVPRGARTVEHFARHMTALAALGRGDHDDAYFDASAISPSGMLAPHAPLALWVPMDLVEAAVRSGRRAEALAHVAAMRQTGLPGISGRLALVTAGSAAIAAPEDRAADAFEEALAVPGAERWPFDLARVRLAYGQHLRRARAAQDARTHLAAALKTFRRLGAAPWAARAAEELRATGRHATWGAHQDLGAGPLTELEHQIAALAATGLSNKQIGERLFFSHRTVGAHLHRIFRKLGITSRVTLGEALAALPPQHSRAERSPTSSQT</sequence>
<dbReference type="GO" id="GO:0005524">
    <property type="term" value="F:ATP binding"/>
    <property type="evidence" value="ECO:0007669"/>
    <property type="project" value="UniProtKB-KW"/>
</dbReference>
<dbReference type="Pfam" id="PF00196">
    <property type="entry name" value="GerE"/>
    <property type="match status" value="1"/>
</dbReference>
<accession>A0A117R6Q3</accession>
<dbReference type="GO" id="GO:0005737">
    <property type="term" value="C:cytoplasm"/>
    <property type="evidence" value="ECO:0007669"/>
    <property type="project" value="TreeGrafter"/>
</dbReference>
<reference evidence="4 5" key="1">
    <citation type="submission" date="2015-10" db="EMBL/GenBank/DDBJ databases">
        <title>Draft genome sequence of Streptomyces canus DSM 40017, type strain for the species Streptomyces canus.</title>
        <authorList>
            <person name="Ruckert C."/>
            <person name="Winkler A."/>
            <person name="Kalinowski J."/>
            <person name="Kampfer P."/>
            <person name="Glaeser S."/>
        </authorList>
    </citation>
    <scope>NUCLEOTIDE SEQUENCE [LARGE SCALE GENOMIC DNA]</scope>
    <source>
        <strain evidence="4 5">DSM 40017</strain>
    </source>
</reference>